<evidence type="ECO:0000259" key="2">
    <source>
        <dbReference type="Pfam" id="PF04230"/>
    </source>
</evidence>
<comment type="caution">
    <text evidence="3">The sequence shown here is derived from an EMBL/GenBank/DDBJ whole genome shotgun (WGS) entry which is preliminary data.</text>
</comment>
<protein>
    <submittedName>
        <fullName evidence="3">Polysaccharide pyruvyl transferase WcaK-like protein</fullName>
    </submittedName>
</protein>
<keyword evidence="1" id="KW-1133">Transmembrane helix</keyword>
<sequence length="423" mass="45835">MKIVVVNAFARGNRGDAALLSVALQQLERAYPGARISIAGFEEPGEWPSFDGVPNIGSIRRYVGDEQARRITRISRKAVAALLGLLAALPGGGPLLKAVAPLLPREMRAELRALAGADLVLSLGGGYLNGKADFASDLSIGFLLLPLWLARRFGVPVVLAPQSCGPFPTRTQRLLMRRVLAFSRRVVAREEISIARLTEAGVPGANLIRGVDSAFAFQGNSVRPWRQELGIAPEAELVLVTARQFLDRAAQAAYEAAMAAAVRHLVDRGCQVVLVPQVTCTFQEDDDRIVNRRIAALLDTPGLHVVDDETIDHHEIFALYGAADFILGTRFHSVIFGLIAGVPCAAVEYDHKTRGIMADLGLGHWVVRMAEARPDTLVPLMDRLLTEGAAYREHLCEVIPAYAARAEEFVGQLLADVPGPVRR</sequence>
<reference evidence="3 4" key="1">
    <citation type="submission" date="2020-08" db="EMBL/GenBank/DDBJ databases">
        <title>Sequencing the genomes of 1000 actinobacteria strains.</title>
        <authorList>
            <person name="Klenk H.-P."/>
        </authorList>
    </citation>
    <scope>NUCLEOTIDE SEQUENCE [LARGE SCALE GENOMIC DNA]</scope>
    <source>
        <strain evidence="3 4">DSM 44786</strain>
    </source>
</reference>
<evidence type="ECO:0000313" key="4">
    <source>
        <dbReference type="Proteomes" id="UP000573327"/>
    </source>
</evidence>
<keyword evidence="3" id="KW-0808">Transferase</keyword>
<dbReference type="SUPFAM" id="SSF53756">
    <property type="entry name" value="UDP-Glycosyltransferase/glycogen phosphorylase"/>
    <property type="match status" value="1"/>
</dbReference>
<dbReference type="RefSeq" id="WP_184914416.1">
    <property type="nucleotide sequence ID" value="NZ_JACHJR010000001.1"/>
</dbReference>
<evidence type="ECO:0000256" key="1">
    <source>
        <dbReference type="SAM" id="Phobius"/>
    </source>
</evidence>
<dbReference type="AlphaFoldDB" id="A0A7W7WGQ5"/>
<dbReference type="EMBL" id="JACHJR010000001">
    <property type="protein sequence ID" value="MBB4947022.1"/>
    <property type="molecule type" value="Genomic_DNA"/>
</dbReference>
<keyword evidence="1" id="KW-0472">Membrane</keyword>
<feature type="transmembrane region" description="Helical" evidence="1">
    <location>
        <begin position="78"/>
        <end position="96"/>
    </location>
</feature>
<organism evidence="3 4">
    <name type="scientific">Kitasatospora gansuensis</name>
    <dbReference type="NCBI Taxonomy" id="258050"/>
    <lineage>
        <taxon>Bacteria</taxon>
        <taxon>Bacillati</taxon>
        <taxon>Actinomycetota</taxon>
        <taxon>Actinomycetes</taxon>
        <taxon>Kitasatosporales</taxon>
        <taxon>Streptomycetaceae</taxon>
        <taxon>Kitasatospora</taxon>
    </lineage>
</organism>
<keyword evidence="1" id="KW-0812">Transmembrane</keyword>
<dbReference type="InterPro" id="IPR007345">
    <property type="entry name" value="Polysacch_pyruvyl_Trfase"/>
</dbReference>
<dbReference type="GO" id="GO:0016740">
    <property type="term" value="F:transferase activity"/>
    <property type="evidence" value="ECO:0007669"/>
    <property type="project" value="UniProtKB-KW"/>
</dbReference>
<name>A0A7W7WGQ5_9ACTN</name>
<evidence type="ECO:0000313" key="3">
    <source>
        <dbReference type="EMBL" id="MBB4947022.1"/>
    </source>
</evidence>
<gene>
    <name evidence="3" type="ORF">F4556_002557</name>
</gene>
<dbReference type="PANTHER" id="PTHR36836:SF1">
    <property type="entry name" value="COLANIC ACID BIOSYNTHESIS PROTEIN WCAK"/>
    <property type="match status" value="1"/>
</dbReference>
<keyword evidence="4" id="KW-1185">Reference proteome</keyword>
<feature type="domain" description="Polysaccharide pyruvyl transferase" evidence="2">
    <location>
        <begin position="13"/>
        <end position="351"/>
    </location>
</feature>
<dbReference type="Proteomes" id="UP000573327">
    <property type="component" value="Unassembled WGS sequence"/>
</dbReference>
<proteinExistence type="predicted"/>
<accession>A0A7W7WGQ5</accession>
<dbReference type="Pfam" id="PF04230">
    <property type="entry name" value="PS_pyruv_trans"/>
    <property type="match status" value="1"/>
</dbReference>
<dbReference type="PANTHER" id="PTHR36836">
    <property type="entry name" value="COLANIC ACID BIOSYNTHESIS PROTEIN WCAK"/>
    <property type="match status" value="1"/>
</dbReference>